<dbReference type="InterPro" id="IPR016055">
    <property type="entry name" value="A-D-PHexomutase_a/b/a-I/II/III"/>
</dbReference>
<reference evidence="13" key="3">
    <citation type="journal article" date="2017" name="Nature">
        <title>Genome sequence of the progenitor of the wheat D genome Aegilops tauschii.</title>
        <authorList>
            <person name="Luo M.C."/>
            <person name="Gu Y.Q."/>
            <person name="Puiu D."/>
            <person name="Wang H."/>
            <person name="Twardziok S.O."/>
            <person name="Deal K.R."/>
            <person name="Huo N."/>
            <person name="Zhu T."/>
            <person name="Wang L."/>
            <person name="Wang Y."/>
            <person name="McGuire P.E."/>
            <person name="Liu S."/>
            <person name="Long H."/>
            <person name="Ramasamy R.K."/>
            <person name="Rodriguez J.C."/>
            <person name="Van S.L."/>
            <person name="Yuan L."/>
            <person name="Wang Z."/>
            <person name="Xia Z."/>
            <person name="Xiao L."/>
            <person name="Anderson O.D."/>
            <person name="Ouyang S."/>
            <person name="Liang Y."/>
            <person name="Zimin A.V."/>
            <person name="Pertea G."/>
            <person name="Qi P."/>
            <person name="Bennetzen J.L."/>
            <person name="Dai X."/>
            <person name="Dawson M.W."/>
            <person name="Muller H.G."/>
            <person name="Kugler K."/>
            <person name="Rivarola-Duarte L."/>
            <person name="Spannagl M."/>
            <person name="Mayer K.F.X."/>
            <person name="Lu F.H."/>
            <person name="Bevan M.W."/>
            <person name="Leroy P."/>
            <person name="Li P."/>
            <person name="You F.M."/>
            <person name="Sun Q."/>
            <person name="Liu Z."/>
            <person name="Lyons E."/>
            <person name="Wicker T."/>
            <person name="Salzberg S.L."/>
            <person name="Devos K.M."/>
            <person name="Dvorak J."/>
        </authorList>
    </citation>
    <scope>NUCLEOTIDE SEQUENCE [LARGE SCALE GENOMIC DNA]</scope>
    <source>
        <strain evidence="13">cv. AL8/78</strain>
    </source>
</reference>
<evidence type="ECO:0000256" key="11">
    <source>
        <dbReference type="SAM" id="MobiDB-lite"/>
    </source>
</evidence>
<accession>A0A453R814</accession>
<dbReference type="Proteomes" id="UP000015105">
    <property type="component" value="Chromosome 7D"/>
</dbReference>
<dbReference type="GO" id="GO:0006048">
    <property type="term" value="P:UDP-N-acetylglucosamine biosynthetic process"/>
    <property type="evidence" value="ECO:0007669"/>
    <property type="project" value="TreeGrafter"/>
</dbReference>
<dbReference type="InterPro" id="IPR016066">
    <property type="entry name" value="A-D-PHexomutase_CS"/>
</dbReference>
<proteinExistence type="inferred from homology"/>
<feature type="domain" description="Alpha-D-phosphohexomutase alpha/beta/alpha" evidence="12">
    <location>
        <begin position="131"/>
        <end position="164"/>
    </location>
</feature>
<dbReference type="GO" id="GO:0000287">
    <property type="term" value="F:magnesium ion binding"/>
    <property type="evidence" value="ECO:0007669"/>
    <property type="project" value="InterPro"/>
</dbReference>
<keyword evidence="6" id="KW-0479">Metal-binding</keyword>
<evidence type="ECO:0000313" key="13">
    <source>
        <dbReference type="EnsemblPlants" id="AET7Gv20497100.2"/>
    </source>
</evidence>
<dbReference type="SUPFAM" id="SSF53738">
    <property type="entry name" value="Phosphoglucomutase, first 3 domains"/>
    <property type="match status" value="2"/>
</dbReference>
<evidence type="ECO:0000256" key="2">
    <source>
        <dbReference type="ARBA" id="ARBA00001946"/>
    </source>
</evidence>
<evidence type="ECO:0000256" key="1">
    <source>
        <dbReference type="ARBA" id="ARBA00000558"/>
    </source>
</evidence>
<comment type="pathway">
    <text evidence="3">Nucleotide-sugar biosynthesis; UDP-N-acetyl-alpha-D-glucosamine biosynthesis; N-acetyl-alpha-D-glucosamine 1-phosphate from alpha-D-glucosamine 6-phosphate (route I): step 2/2.</text>
</comment>
<evidence type="ECO:0000256" key="5">
    <source>
        <dbReference type="ARBA" id="ARBA00012731"/>
    </source>
</evidence>
<comment type="catalytic activity">
    <reaction evidence="1">
        <text>N-acetyl-alpha-D-glucosamine 1-phosphate = N-acetyl-D-glucosamine 6-phosphate</text>
        <dbReference type="Rhea" id="RHEA:23804"/>
        <dbReference type="ChEBI" id="CHEBI:57513"/>
        <dbReference type="ChEBI" id="CHEBI:57776"/>
        <dbReference type="EC" id="5.4.2.3"/>
    </reaction>
</comment>
<evidence type="ECO:0000256" key="8">
    <source>
        <dbReference type="ARBA" id="ARBA00023235"/>
    </source>
</evidence>
<keyword evidence="8" id="KW-0413">Isomerase</keyword>
<dbReference type="Gene3D" id="3.40.120.10">
    <property type="entry name" value="Alpha-D-Glucose-1,6-Bisphosphate, subunit A, domain 3"/>
    <property type="match status" value="1"/>
</dbReference>
<evidence type="ECO:0000256" key="10">
    <source>
        <dbReference type="ARBA" id="ARBA00032065"/>
    </source>
</evidence>
<dbReference type="Gramene" id="AET7Gv20497100.2">
    <property type="protein sequence ID" value="AET7Gv20497100.2"/>
    <property type="gene ID" value="AET7Gv20497100"/>
</dbReference>
<protein>
    <recommendedName>
        <fullName evidence="5">phosphoacetylglucosamine mutase</fullName>
        <ecNumber evidence="5">5.4.2.3</ecNumber>
    </recommendedName>
    <alternativeName>
        <fullName evidence="10">Acetylglucosamine phosphomutase</fullName>
    </alternativeName>
    <alternativeName>
        <fullName evidence="9">N-acetylglucosamine-phosphate mutase</fullName>
    </alternativeName>
</protein>
<evidence type="ECO:0000259" key="12">
    <source>
        <dbReference type="Pfam" id="PF02878"/>
    </source>
</evidence>
<dbReference type="FunFam" id="3.40.120.10:FF:000013">
    <property type="entry name" value="Phosphoacetylglucosamine mutase"/>
    <property type="match status" value="1"/>
</dbReference>
<dbReference type="InterPro" id="IPR005844">
    <property type="entry name" value="A-D-PHexomutase_a/b/a-I"/>
</dbReference>
<evidence type="ECO:0000313" key="14">
    <source>
        <dbReference type="Proteomes" id="UP000015105"/>
    </source>
</evidence>
<keyword evidence="7" id="KW-0460">Magnesium</keyword>
<reference evidence="14" key="1">
    <citation type="journal article" date="2014" name="Science">
        <title>Ancient hybridizations among the ancestral genomes of bread wheat.</title>
        <authorList>
            <consortium name="International Wheat Genome Sequencing Consortium,"/>
            <person name="Marcussen T."/>
            <person name="Sandve S.R."/>
            <person name="Heier L."/>
            <person name="Spannagl M."/>
            <person name="Pfeifer M."/>
            <person name="Jakobsen K.S."/>
            <person name="Wulff B.B."/>
            <person name="Steuernagel B."/>
            <person name="Mayer K.F."/>
            <person name="Olsen O.A."/>
        </authorList>
    </citation>
    <scope>NUCLEOTIDE SEQUENCE [LARGE SCALE GENOMIC DNA]</scope>
    <source>
        <strain evidence="14">cv. AL8/78</strain>
    </source>
</reference>
<dbReference type="AlphaFoldDB" id="A0A453R814"/>
<dbReference type="EnsemblPlants" id="AET7Gv20497100.2">
    <property type="protein sequence ID" value="AET7Gv20497100.2"/>
    <property type="gene ID" value="AET7Gv20497100"/>
</dbReference>
<dbReference type="PANTHER" id="PTHR45955:SF1">
    <property type="entry name" value="PHOSPHOACETYLGLUCOSAMINE MUTASE"/>
    <property type="match status" value="1"/>
</dbReference>
<reference evidence="14" key="2">
    <citation type="journal article" date="2017" name="Nat. Plants">
        <title>The Aegilops tauschii genome reveals multiple impacts of transposons.</title>
        <authorList>
            <person name="Zhao G."/>
            <person name="Zou C."/>
            <person name="Li K."/>
            <person name="Wang K."/>
            <person name="Li T."/>
            <person name="Gao L."/>
            <person name="Zhang X."/>
            <person name="Wang H."/>
            <person name="Yang Z."/>
            <person name="Liu X."/>
            <person name="Jiang W."/>
            <person name="Mao L."/>
            <person name="Kong X."/>
            <person name="Jiao Y."/>
            <person name="Jia J."/>
        </authorList>
    </citation>
    <scope>NUCLEOTIDE SEQUENCE [LARGE SCALE GENOMIC DNA]</scope>
    <source>
        <strain evidence="14">cv. AL8/78</strain>
    </source>
</reference>
<dbReference type="PANTHER" id="PTHR45955">
    <property type="entry name" value="PHOSPHOACETYLGLUCOSAMINE MUTASE"/>
    <property type="match status" value="1"/>
</dbReference>
<reference evidence="13" key="4">
    <citation type="submission" date="2019-03" db="UniProtKB">
        <authorList>
            <consortium name="EnsemblPlants"/>
        </authorList>
    </citation>
    <scope>IDENTIFICATION</scope>
</reference>
<dbReference type="Pfam" id="PF02878">
    <property type="entry name" value="PGM_PMM_I"/>
    <property type="match status" value="2"/>
</dbReference>
<dbReference type="EC" id="5.4.2.3" evidence="5"/>
<evidence type="ECO:0000256" key="4">
    <source>
        <dbReference type="ARBA" id="ARBA00010231"/>
    </source>
</evidence>
<comment type="similarity">
    <text evidence="4">Belongs to the phosphohexose mutase family.</text>
</comment>
<dbReference type="GO" id="GO:0004610">
    <property type="term" value="F:phosphoacetylglucosamine mutase activity"/>
    <property type="evidence" value="ECO:0007669"/>
    <property type="project" value="UniProtKB-EC"/>
</dbReference>
<sequence>LPLPGRPSCPGSSSRGPDDPFAPRSEANHLLFESTSTLTFPGSSPTQPARLAPHIAPLLPTTVQIRPLLPAMADPGGSQRTALLAAASLFPVPDGATFSYGTAGFRADGSTMAPAVCRAGIVAALRSVKLGGAAVGLVITASHNPVGDNGVKIVDADGGMMSQAWEPFSDALANAPTPDALLQLVLQFAKDEGITLGGAHSAQVLLARDTRPTGEYLLDVATKGISAIVGSVALDMGILTTPQLHWMVRNKNRGLKASEADYFTQITESFRSFVIPARVISHGEHCIIC</sequence>
<dbReference type="PROSITE" id="PS00710">
    <property type="entry name" value="PGM_PMM"/>
    <property type="match status" value="1"/>
</dbReference>
<dbReference type="GO" id="GO:0005975">
    <property type="term" value="P:carbohydrate metabolic process"/>
    <property type="evidence" value="ECO:0007669"/>
    <property type="project" value="InterPro"/>
</dbReference>
<evidence type="ECO:0000256" key="3">
    <source>
        <dbReference type="ARBA" id="ARBA00004865"/>
    </source>
</evidence>
<name>A0A453R814_AEGTS</name>
<keyword evidence="14" id="KW-1185">Reference proteome</keyword>
<evidence type="ECO:0000256" key="6">
    <source>
        <dbReference type="ARBA" id="ARBA00022723"/>
    </source>
</evidence>
<feature type="region of interest" description="Disordered" evidence="11">
    <location>
        <begin position="1"/>
        <end position="25"/>
    </location>
</feature>
<reference evidence="13" key="5">
    <citation type="journal article" date="2021" name="G3 (Bethesda)">
        <title>Aegilops tauschii genome assembly Aet v5.0 features greater sequence contiguity and improved annotation.</title>
        <authorList>
            <person name="Wang L."/>
            <person name="Zhu T."/>
            <person name="Rodriguez J.C."/>
            <person name="Deal K.R."/>
            <person name="Dubcovsky J."/>
            <person name="McGuire P.E."/>
            <person name="Lux T."/>
            <person name="Spannagl M."/>
            <person name="Mayer K.F.X."/>
            <person name="Baldrich P."/>
            <person name="Meyers B.C."/>
            <person name="Huo N."/>
            <person name="Gu Y.Q."/>
            <person name="Zhou H."/>
            <person name="Devos K.M."/>
            <person name="Bennetzen J.L."/>
            <person name="Unver T."/>
            <person name="Budak H."/>
            <person name="Gulick P.J."/>
            <person name="Galiba G."/>
            <person name="Kalapos B."/>
            <person name="Nelson D.R."/>
            <person name="Li P."/>
            <person name="You F.M."/>
            <person name="Luo M.C."/>
            <person name="Dvorak J."/>
        </authorList>
    </citation>
    <scope>NUCLEOTIDE SEQUENCE [LARGE SCALE GENOMIC DNA]</scope>
    <source>
        <strain evidence="13">cv. AL8/78</strain>
    </source>
</reference>
<organism evidence="13 14">
    <name type="scientific">Aegilops tauschii subsp. strangulata</name>
    <name type="common">Goatgrass</name>
    <dbReference type="NCBI Taxonomy" id="200361"/>
    <lineage>
        <taxon>Eukaryota</taxon>
        <taxon>Viridiplantae</taxon>
        <taxon>Streptophyta</taxon>
        <taxon>Embryophyta</taxon>
        <taxon>Tracheophyta</taxon>
        <taxon>Spermatophyta</taxon>
        <taxon>Magnoliopsida</taxon>
        <taxon>Liliopsida</taxon>
        <taxon>Poales</taxon>
        <taxon>Poaceae</taxon>
        <taxon>BOP clade</taxon>
        <taxon>Pooideae</taxon>
        <taxon>Triticodae</taxon>
        <taxon>Triticeae</taxon>
        <taxon>Triticinae</taxon>
        <taxon>Aegilops</taxon>
    </lineage>
</organism>
<evidence type="ECO:0000256" key="9">
    <source>
        <dbReference type="ARBA" id="ARBA00031926"/>
    </source>
</evidence>
<evidence type="ECO:0000256" key="7">
    <source>
        <dbReference type="ARBA" id="ARBA00022842"/>
    </source>
</evidence>
<feature type="domain" description="Alpha-D-phosphohexomutase alpha/beta/alpha" evidence="12">
    <location>
        <begin position="186"/>
        <end position="252"/>
    </location>
</feature>
<comment type="cofactor">
    <cofactor evidence="2">
        <name>Mg(2+)</name>
        <dbReference type="ChEBI" id="CHEBI:18420"/>
    </cofactor>
</comment>